<proteinExistence type="predicted"/>
<dbReference type="Ensembl" id="ENSOSIT00000027108.1">
    <property type="protein sequence ID" value="ENSOSIP00000025705.1"/>
    <property type="gene ID" value="ENSOSIG00000013480.1"/>
</dbReference>
<evidence type="ECO:0000313" key="2">
    <source>
        <dbReference type="Proteomes" id="UP000694383"/>
    </source>
</evidence>
<dbReference type="AlphaFoldDB" id="A0A8C7YCR6"/>
<accession>A0A8C7YCR6</accession>
<protein>
    <submittedName>
        <fullName evidence="1">Uncharacterized protein</fullName>
    </submittedName>
</protein>
<keyword evidence="2" id="KW-1185">Reference proteome</keyword>
<reference evidence="1" key="1">
    <citation type="submission" date="2025-08" db="UniProtKB">
        <authorList>
            <consortium name="Ensembl"/>
        </authorList>
    </citation>
    <scope>IDENTIFICATION</scope>
</reference>
<sequence length="59" mass="6757">MHFVLEQYAAFSKCLFVLSIRILLLVPAGFLVHSQGDYRSNNKVMDNITVRQGEAVFLR</sequence>
<dbReference type="Proteomes" id="UP000694383">
    <property type="component" value="Unplaced"/>
</dbReference>
<reference evidence="1" key="2">
    <citation type="submission" date="2025-09" db="UniProtKB">
        <authorList>
            <consortium name="Ensembl"/>
        </authorList>
    </citation>
    <scope>IDENTIFICATION</scope>
</reference>
<dbReference type="GeneTree" id="ENSGT00990000210257"/>
<evidence type="ECO:0000313" key="1">
    <source>
        <dbReference type="Ensembl" id="ENSOSIP00000025705.1"/>
    </source>
</evidence>
<name>A0A8C7YCR6_9TELE</name>
<organism evidence="1 2">
    <name type="scientific">Oryzias sinensis</name>
    <name type="common">Chinese medaka</name>
    <dbReference type="NCBI Taxonomy" id="183150"/>
    <lineage>
        <taxon>Eukaryota</taxon>
        <taxon>Metazoa</taxon>
        <taxon>Chordata</taxon>
        <taxon>Craniata</taxon>
        <taxon>Vertebrata</taxon>
        <taxon>Euteleostomi</taxon>
        <taxon>Actinopterygii</taxon>
        <taxon>Neopterygii</taxon>
        <taxon>Teleostei</taxon>
        <taxon>Neoteleostei</taxon>
        <taxon>Acanthomorphata</taxon>
        <taxon>Ovalentaria</taxon>
        <taxon>Atherinomorphae</taxon>
        <taxon>Beloniformes</taxon>
        <taxon>Adrianichthyidae</taxon>
        <taxon>Oryziinae</taxon>
        <taxon>Oryzias</taxon>
    </lineage>
</organism>